<accession>A0A951MDW2</accession>
<feature type="coiled-coil region" evidence="1">
    <location>
        <begin position="520"/>
        <end position="851"/>
    </location>
</feature>
<feature type="domain" description="Rad50/SbcC-type AAA" evidence="2">
    <location>
        <begin position="5"/>
        <end position="257"/>
    </location>
</feature>
<dbReference type="PANTHER" id="PTHR32114:SF2">
    <property type="entry name" value="ABC TRANSPORTER ABCH.3"/>
    <property type="match status" value="1"/>
</dbReference>
<organism evidence="3 4">
    <name type="scientific">Arthrospiribacter ruber</name>
    <dbReference type="NCBI Taxonomy" id="2487934"/>
    <lineage>
        <taxon>Bacteria</taxon>
        <taxon>Pseudomonadati</taxon>
        <taxon>Bacteroidota</taxon>
        <taxon>Cytophagia</taxon>
        <taxon>Cytophagales</taxon>
        <taxon>Cyclobacteriaceae</taxon>
        <taxon>Arthrospiribacter</taxon>
    </lineage>
</organism>
<sequence length="1010" mass="115887">MIPIKLEIEGLYSYKSKQVIDFNQLTSAGLFGIFGAVGSGKSSILEGILLALYGSTERLLARGERDSMMNLQSDKLLVNFYFFAGKGNSKEYLARYEAKRNKKNPDKVDTGDHGIYLKSGESWARTEESAESVVGMKKDHFKQTIIIPQGKFREFVELGPKDRAEMMKELFGLERFDLYDKTVRLRAVTKDRKLELSTRIDTLGEIAPESIPTLKAELTEKSELLDKEKELLEAAQKEAERQESLFKSFENWKNLKSKWESIQQLKPSMDEKKKKYRDYLTVKSEIKPVFDKLQEEKLEAEKFSRSVAVCLKAKANFEESILKKEEEQRQLQEDVNRNPAREAKIRDFKRIIMIKGHLEEKEKVKKIVEDCALQFESAKKTLNTLKANIQKTEQESEDITLPDQQQLTQLSTVKNLCAEAEKKSHETTMRLEKETKALEDQKSKAQNLKLNLPTGFENFKDWSQNTEDKLSILAKKREKLIIRIGLLSHAHTLQNGEPCPLCGALEHPLPLNQSTEDSELSELDEKIRMAKLEIKRAGQLDGELNLATQQIQNHQKNSAQLEEEVNKLNHDIKSYRESIGSFGLSDMEALDLFLDSAKQNAAKKKQLETDLKHLRKEVETAIDTKEKADAKSQTATAELEKLNSLIADKNSQLEYPDFSKKYLDQQVTELQVQIQNTEAAILTLKNRLESKRKALEDERLKQSENLTELRTFSESLETSKKNIAKLELEFESSIQQNGFVKDSYFSQLLENDMDADKADKEIRDFERQLTETKTRLEDLEKIPGLLDFDPDKKEQAKAKLKEVETKSEALQKEITLIHKQIEETEEKLKLLQSLEEELEKTEKRLSYLDELANLFKGKGFVQYISSIFLRELCHTANKRFMQLTKNNLSIEIDEQNTFLVKDYLNGGKTRLLKTLSGGQTFQASLCLALALAEKVKSLNQADQSFFFLDEGFGALDKESLRVVFETLKSLRHENRIVGIISHVEDLQQEISAYARVELDPEKGSQVGYSF</sequence>
<dbReference type="AlphaFoldDB" id="A0A951MDW2"/>
<dbReference type="GO" id="GO:0006302">
    <property type="term" value="P:double-strand break repair"/>
    <property type="evidence" value="ECO:0007669"/>
    <property type="project" value="InterPro"/>
</dbReference>
<dbReference type="PANTHER" id="PTHR32114">
    <property type="entry name" value="ABC TRANSPORTER ABCH.3"/>
    <property type="match status" value="1"/>
</dbReference>
<evidence type="ECO:0000259" key="2">
    <source>
        <dbReference type="Pfam" id="PF13476"/>
    </source>
</evidence>
<proteinExistence type="predicted"/>
<name>A0A951MDW2_9BACT</name>
<dbReference type="RefSeq" id="WP_219290709.1">
    <property type="nucleotide sequence ID" value="NZ_RPHB01000006.1"/>
</dbReference>
<dbReference type="GO" id="GO:0016887">
    <property type="term" value="F:ATP hydrolysis activity"/>
    <property type="evidence" value="ECO:0007669"/>
    <property type="project" value="InterPro"/>
</dbReference>
<dbReference type="Pfam" id="PF13558">
    <property type="entry name" value="SbcC_Walker_B"/>
    <property type="match status" value="1"/>
</dbReference>
<reference evidence="3 4" key="1">
    <citation type="journal article" date="2020" name="Syst. Appl. Microbiol.">
        <title>Arthrospiribacter ruber gen. nov., sp. nov., a novel bacterium isolated from Arthrospira cultures.</title>
        <authorList>
            <person name="Waleron M."/>
            <person name="Misztak A."/>
            <person name="Waleron M.M."/>
            <person name="Furmaniak M."/>
            <person name="Mrozik A."/>
            <person name="Waleron K."/>
        </authorList>
    </citation>
    <scope>NUCLEOTIDE SEQUENCE [LARGE SCALE GENOMIC DNA]</scope>
    <source>
        <strain evidence="3 4">DPMB0001</strain>
    </source>
</reference>
<dbReference type="EMBL" id="RPHB01000006">
    <property type="protein sequence ID" value="MBW3468807.1"/>
    <property type="molecule type" value="Genomic_DNA"/>
</dbReference>
<evidence type="ECO:0000313" key="3">
    <source>
        <dbReference type="EMBL" id="MBW3468807.1"/>
    </source>
</evidence>
<dbReference type="Pfam" id="PF13476">
    <property type="entry name" value="AAA_23"/>
    <property type="match status" value="1"/>
</dbReference>
<keyword evidence="1" id="KW-0175">Coiled coil</keyword>
<dbReference type="InterPro" id="IPR038729">
    <property type="entry name" value="Rad50/SbcC_AAA"/>
</dbReference>
<gene>
    <name evidence="3" type="ORF">EGN73_13435</name>
</gene>
<evidence type="ECO:0000313" key="4">
    <source>
        <dbReference type="Proteomes" id="UP000727490"/>
    </source>
</evidence>
<keyword evidence="4" id="KW-1185">Reference proteome</keyword>
<protein>
    <submittedName>
        <fullName evidence="3">SMC family ATPase</fullName>
    </submittedName>
</protein>
<dbReference type="Proteomes" id="UP000727490">
    <property type="component" value="Unassembled WGS sequence"/>
</dbReference>
<comment type="caution">
    <text evidence="3">The sequence shown here is derived from an EMBL/GenBank/DDBJ whole genome shotgun (WGS) entry which is preliminary data.</text>
</comment>
<evidence type="ECO:0000256" key="1">
    <source>
        <dbReference type="SAM" id="Coils"/>
    </source>
</evidence>
<feature type="coiled-coil region" evidence="1">
    <location>
        <begin position="215"/>
        <end position="245"/>
    </location>
</feature>